<evidence type="ECO:0000256" key="1">
    <source>
        <dbReference type="SAM" id="SignalP"/>
    </source>
</evidence>
<dbReference type="Proteomes" id="UP001234343">
    <property type="component" value="Unassembled WGS sequence"/>
</dbReference>
<name>A0ABT7SYI1_9ALTE</name>
<sequence length="189" mass="20804">MLKLSTFGGFMLKKVLLICMVLGITACARQAVTPDFDPNYNFSNIQQLTIIADDPEGTPSHRHIALLLEQALVAGNIKVTDDSNIKLLIDAYVEERPNDQAISIGLGTGTSTRNSSIGIGTSVQIPIGDDMVEWQVIQLDLVDNNQVIWTARDDAKLKVKDGKGRHEVQQYIIDRLLADFPLTTQQGNE</sequence>
<feature type="chain" id="PRO_5046313029" description="DUF4136 domain-containing protein" evidence="1">
    <location>
        <begin position="32"/>
        <end position="189"/>
    </location>
</feature>
<dbReference type="RefSeq" id="WP_289365681.1">
    <property type="nucleotide sequence ID" value="NZ_JAUCBP010000008.1"/>
</dbReference>
<gene>
    <name evidence="3" type="ORF">QTP81_11630</name>
</gene>
<feature type="domain" description="DUF4136" evidence="2">
    <location>
        <begin position="33"/>
        <end position="181"/>
    </location>
</feature>
<dbReference type="PROSITE" id="PS51257">
    <property type="entry name" value="PROKAR_LIPOPROTEIN"/>
    <property type="match status" value="1"/>
</dbReference>
<proteinExistence type="predicted"/>
<dbReference type="InterPro" id="IPR025411">
    <property type="entry name" value="DUF4136"/>
</dbReference>
<keyword evidence="1" id="KW-0732">Signal</keyword>
<comment type="caution">
    <text evidence="3">The sequence shown here is derived from an EMBL/GenBank/DDBJ whole genome shotgun (WGS) entry which is preliminary data.</text>
</comment>
<evidence type="ECO:0000313" key="3">
    <source>
        <dbReference type="EMBL" id="MDM7861245.1"/>
    </source>
</evidence>
<reference evidence="3 4" key="1">
    <citation type="submission" date="2023-06" db="EMBL/GenBank/DDBJ databases">
        <title>Alteromonas sp. ASW11-36 isolated from intertidal sand.</title>
        <authorList>
            <person name="Li Y."/>
        </authorList>
    </citation>
    <scope>NUCLEOTIDE SEQUENCE [LARGE SCALE GENOMIC DNA]</scope>
    <source>
        <strain evidence="3 4">ASW11-36</strain>
    </source>
</reference>
<accession>A0ABT7SYI1</accession>
<dbReference type="Pfam" id="PF13590">
    <property type="entry name" value="DUF4136"/>
    <property type="match status" value="1"/>
</dbReference>
<organism evidence="3 4">
    <name type="scientific">Alteromonas arenosi</name>
    <dbReference type="NCBI Taxonomy" id="3055817"/>
    <lineage>
        <taxon>Bacteria</taxon>
        <taxon>Pseudomonadati</taxon>
        <taxon>Pseudomonadota</taxon>
        <taxon>Gammaproteobacteria</taxon>
        <taxon>Alteromonadales</taxon>
        <taxon>Alteromonadaceae</taxon>
        <taxon>Alteromonas/Salinimonas group</taxon>
        <taxon>Alteromonas</taxon>
    </lineage>
</organism>
<feature type="signal peptide" evidence="1">
    <location>
        <begin position="1"/>
        <end position="31"/>
    </location>
</feature>
<protein>
    <recommendedName>
        <fullName evidence="2">DUF4136 domain-containing protein</fullName>
    </recommendedName>
</protein>
<dbReference type="EMBL" id="JAUCBP010000008">
    <property type="protein sequence ID" value="MDM7861245.1"/>
    <property type="molecule type" value="Genomic_DNA"/>
</dbReference>
<evidence type="ECO:0000259" key="2">
    <source>
        <dbReference type="Pfam" id="PF13590"/>
    </source>
</evidence>
<evidence type="ECO:0000313" key="4">
    <source>
        <dbReference type="Proteomes" id="UP001234343"/>
    </source>
</evidence>
<keyword evidence="4" id="KW-1185">Reference proteome</keyword>